<dbReference type="GO" id="GO:0006032">
    <property type="term" value="P:chitin catabolic process"/>
    <property type="evidence" value="ECO:0007669"/>
    <property type="project" value="TreeGrafter"/>
</dbReference>
<proteinExistence type="inferred from homology"/>
<evidence type="ECO:0000256" key="2">
    <source>
        <dbReference type="ARBA" id="ARBA00022729"/>
    </source>
</evidence>
<dbReference type="SUPFAM" id="SSF54556">
    <property type="entry name" value="Chitinase insertion domain"/>
    <property type="match status" value="1"/>
</dbReference>
<keyword evidence="3" id="KW-0378">Hydrolase</keyword>
<dbReference type="AlphaFoldDB" id="A0A834HJ16"/>
<dbReference type="Pfam" id="PF00704">
    <property type="entry name" value="Glyco_hydro_18"/>
    <property type="match status" value="1"/>
</dbReference>
<organism evidence="7 8">
    <name type="scientific">Rhododendron simsii</name>
    <name type="common">Sims's rhododendron</name>
    <dbReference type="NCBI Taxonomy" id="118357"/>
    <lineage>
        <taxon>Eukaryota</taxon>
        <taxon>Viridiplantae</taxon>
        <taxon>Streptophyta</taxon>
        <taxon>Embryophyta</taxon>
        <taxon>Tracheophyta</taxon>
        <taxon>Spermatophyta</taxon>
        <taxon>Magnoliopsida</taxon>
        <taxon>eudicotyledons</taxon>
        <taxon>Gunneridae</taxon>
        <taxon>Pentapetalae</taxon>
        <taxon>asterids</taxon>
        <taxon>Ericales</taxon>
        <taxon>Ericaceae</taxon>
        <taxon>Ericoideae</taxon>
        <taxon>Rhodoreae</taxon>
        <taxon>Rhododendron</taxon>
    </lineage>
</organism>
<gene>
    <name evidence="7" type="ORF">RHSIM_Rhsim01G0038400</name>
</gene>
<name>A0A834HJ16_RHOSS</name>
<evidence type="ECO:0000313" key="8">
    <source>
        <dbReference type="Proteomes" id="UP000626092"/>
    </source>
</evidence>
<dbReference type="EMBL" id="WJXA01000001">
    <property type="protein sequence ID" value="KAF7154203.1"/>
    <property type="molecule type" value="Genomic_DNA"/>
</dbReference>
<evidence type="ECO:0000259" key="6">
    <source>
        <dbReference type="PROSITE" id="PS51910"/>
    </source>
</evidence>
<evidence type="ECO:0000256" key="1">
    <source>
        <dbReference type="ARBA" id="ARBA00008682"/>
    </source>
</evidence>
<evidence type="ECO:0000256" key="3">
    <source>
        <dbReference type="ARBA" id="ARBA00022801"/>
    </source>
</evidence>
<dbReference type="PANTHER" id="PTHR11177:SF396">
    <property type="entry name" value="NOD FACTOR HYDROLASE PROTEIN 1"/>
    <property type="match status" value="1"/>
</dbReference>
<dbReference type="InterPro" id="IPR050314">
    <property type="entry name" value="Glycosyl_Hydrlase_18"/>
</dbReference>
<accession>A0A834HJ16</accession>
<comment type="caution">
    <text evidence="7">The sequence shown here is derived from an EMBL/GenBank/DDBJ whole genome shotgun (WGS) entry which is preliminary data.</text>
</comment>
<dbReference type="InterPro" id="IPR029070">
    <property type="entry name" value="Chitinase_insertion_sf"/>
</dbReference>
<dbReference type="GO" id="GO:0005576">
    <property type="term" value="C:extracellular region"/>
    <property type="evidence" value="ECO:0007669"/>
    <property type="project" value="TreeGrafter"/>
</dbReference>
<dbReference type="FunFam" id="3.10.50.10:FF:000003">
    <property type="entry name" value="Class V chitinase CHIT5b"/>
    <property type="match status" value="1"/>
</dbReference>
<dbReference type="SMART" id="SM00636">
    <property type="entry name" value="Glyco_18"/>
    <property type="match status" value="1"/>
</dbReference>
<dbReference type="SUPFAM" id="SSF51445">
    <property type="entry name" value="(Trans)glycosidases"/>
    <property type="match status" value="1"/>
</dbReference>
<dbReference type="Gene3D" id="3.20.20.80">
    <property type="entry name" value="Glycosidases"/>
    <property type="match status" value="2"/>
</dbReference>
<keyword evidence="4" id="KW-0325">Glycoprotein</keyword>
<protein>
    <recommendedName>
        <fullName evidence="6">GH18 domain-containing protein</fullName>
    </recommendedName>
</protein>
<comment type="similarity">
    <text evidence="1">Belongs to the glycosyl hydrolase 18 family. Chitinase class V subfamily.</text>
</comment>
<dbReference type="InterPro" id="IPR017853">
    <property type="entry name" value="GH"/>
</dbReference>
<sequence>MAVKGGYWPSWVSDFRGIDSGLFTHVYYAFVVPDHTFKLDLSGSRLGDFISAVRPAKAILLVGGEHADPKRFSDMFPQDHDVENLGYLLHEWRAAVQREATVTGRIPLLLTAAVPFSANSNGSFPVDSMKQKLDWINAMCYNYRGSWDNFTGAHAALFDPINNSEYTTDMGLRSWIRAGIPPSKLVMGLPLYGRTWTLENPGSPGIGAAARGIGPGDGGTMTYAEIVRFNRQHHASEIYDQDTVSAYSYAGTAWIGYDNVRSTTTKIQYAQRLGLRGYFFWQIAGDHEGTISRAGEKSLMFSQSDRSVIL</sequence>
<dbReference type="InterPro" id="IPR001223">
    <property type="entry name" value="Glyco_hydro18_cat"/>
</dbReference>
<feature type="domain" description="GH18" evidence="6">
    <location>
        <begin position="1"/>
        <end position="302"/>
    </location>
</feature>
<dbReference type="Proteomes" id="UP000626092">
    <property type="component" value="Unassembled WGS sequence"/>
</dbReference>
<dbReference type="PANTHER" id="PTHR11177">
    <property type="entry name" value="CHITINASE"/>
    <property type="match status" value="1"/>
</dbReference>
<dbReference type="GO" id="GO:0004568">
    <property type="term" value="F:chitinase activity"/>
    <property type="evidence" value="ECO:0007669"/>
    <property type="project" value="TreeGrafter"/>
</dbReference>
<keyword evidence="8" id="KW-1185">Reference proteome</keyword>
<reference evidence="7" key="1">
    <citation type="submission" date="2019-11" db="EMBL/GenBank/DDBJ databases">
        <authorList>
            <person name="Liu Y."/>
            <person name="Hou J."/>
            <person name="Li T.-Q."/>
            <person name="Guan C.-H."/>
            <person name="Wu X."/>
            <person name="Wu H.-Z."/>
            <person name="Ling F."/>
            <person name="Zhang R."/>
            <person name="Shi X.-G."/>
            <person name="Ren J.-P."/>
            <person name="Chen E.-F."/>
            <person name="Sun J.-M."/>
        </authorList>
    </citation>
    <scope>NUCLEOTIDE SEQUENCE</scope>
    <source>
        <strain evidence="7">Adult_tree_wgs_1</strain>
        <tissue evidence="7">Leaves</tissue>
    </source>
</reference>
<dbReference type="PROSITE" id="PS51910">
    <property type="entry name" value="GH18_2"/>
    <property type="match status" value="1"/>
</dbReference>
<keyword evidence="2" id="KW-0732">Signal</keyword>
<evidence type="ECO:0000256" key="4">
    <source>
        <dbReference type="ARBA" id="ARBA00023180"/>
    </source>
</evidence>
<dbReference type="GO" id="GO:0008061">
    <property type="term" value="F:chitin binding"/>
    <property type="evidence" value="ECO:0007669"/>
    <property type="project" value="InterPro"/>
</dbReference>
<dbReference type="InterPro" id="IPR011583">
    <property type="entry name" value="Chitinase_II/V-like_cat"/>
</dbReference>
<keyword evidence="5" id="KW-0326">Glycosidase</keyword>
<dbReference type="OrthoDB" id="76388at2759"/>
<evidence type="ECO:0000256" key="5">
    <source>
        <dbReference type="ARBA" id="ARBA00023295"/>
    </source>
</evidence>
<dbReference type="Gene3D" id="3.10.50.10">
    <property type="match status" value="1"/>
</dbReference>
<evidence type="ECO:0000313" key="7">
    <source>
        <dbReference type="EMBL" id="KAF7154203.1"/>
    </source>
</evidence>
<dbReference type="GO" id="GO:0005975">
    <property type="term" value="P:carbohydrate metabolic process"/>
    <property type="evidence" value="ECO:0007669"/>
    <property type="project" value="InterPro"/>
</dbReference>